<dbReference type="Proteomes" id="UP000026961">
    <property type="component" value="Chromosome 9"/>
</dbReference>
<dbReference type="Gramene" id="OGLUM09G07020.1">
    <property type="protein sequence ID" value="OGLUM09G07020.1"/>
    <property type="gene ID" value="OGLUM09G07020"/>
</dbReference>
<dbReference type="Pfam" id="PF12796">
    <property type="entry name" value="Ank_2"/>
    <property type="match status" value="2"/>
</dbReference>
<reference evidence="3" key="1">
    <citation type="submission" date="2015-04" db="UniProtKB">
        <authorList>
            <consortium name="EnsemblPlants"/>
        </authorList>
    </citation>
    <scope>IDENTIFICATION</scope>
</reference>
<evidence type="ECO:0000256" key="2">
    <source>
        <dbReference type="ARBA" id="ARBA00023043"/>
    </source>
</evidence>
<keyword evidence="2" id="KW-0040">ANK repeat</keyword>
<dbReference type="InterPro" id="IPR036770">
    <property type="entry name" value="Ankyrin_rpt-contain_sf"/>
</dbReference>
<dbReference type="STRING" id="40148.A0A0E0B1P0"/>
<keyword evidence="1" id="KW-0677">Repeat</keyword>
<protein>
    <submittedName>
        <fullName evidence="3">Uncharacterized protein</fullName>
    </submittedName>
</protein>
<dbReference type="eggNOG" id="KOG0504">
    <property type="taxonomic scope" value="Eukaryota"/>
</dbReference>
<reference evidence="3" key="2">
    <citation type="submission" date="2018-05" db="EMBL/GenBank/DDBJ databases">
        <title>OgluRS3 (Oryza glumaepatula Reference Sequence Version 3).</title>
        <authorList>
            <person name="Zhang J."/>
            <person name="Kudrna D."/>
            <person name="Lee S."/>
            <person name="Talag J."/>
            <person name="Welchert J."/>
            <person name="Wing R.A."/>
        </authorList>
    </citation>
    <scope>NUCLEOTIDE SEQUENCE [LARGE SCALE GENOMIC DNA]</scope>
</reference>
<dbReference type="HOGENOM" id="CLU_913306_0_0_1"/>
<dbReference type="SMART" id="SM00248">
    <property type="entry name" value="ANK"/>
    <property type="match status" value="5"/>
</dbReference>
<dbReference type="GO" id="GO:0005886">
    <property type="term" value="C:plasma membrane"/>
    <property type="evidence" value="ECO:0007669"/>
    <property type="project" value="TreeGrafter"/>
</dbReference>
<keyword evidence="4" id="KW-1185">Reference proteome</keyword>
<sequence length="305" mass="32909">MGTQQASSSSSSSAAAAAGEERACVILYNPVQSPSMPGLARLMVSRLIGLAKTEDDNSGCGSNLKELLRKENYLHETALQDAVRSGNKEIITEILEFDPELASSPMDGTGTSPMYIAVLLGRVDIAKLLHEMSKGNNPSYSGPEGQNALHAAALQGKDSKLAVAYLIKERPEIAGFRDSKGRTFLHVAVERKKSDIVAHASSIPSLAWILNLQDNDGSTAMHVAVQLAHIKSFCSLLRNTEVKLNIPNNKGQSPLDVSQSNIPRGTFYDSVIDFSIFFDSAFVSGVDFKLSMGHLLVICMSLKWL</sequence>
<accession>A0A0E0B1P0</accession>
<dbReference type="Gene3D" id="1.25.40.20">
    <property type="entry name" value="Ankyrin repeat-containing domain"/>
    <property type="match status" value="1"/>
</dbReference>
<proteinExistence type="predicted"/>
<dbReference type="InterPro" id="IPR002110">
    <property type="entry name" value="Ankyrin_rpt"/>
</dbReference>
<dbReference type="AlphaFoldDB" id="A0A0E0B1P0"/>
<organism evidence="3">
    <name type="scientific">Oryza glumipatula</name>
    <dbReference type="NCBI Taxonomy" id="40148"/>
    <lineage>
        <taxon>Eukaryota</taxon>
        <taxon>Viridiplantae</taxon>
        <taxon>Streptophyta</taxon>
        <taxon>Embryophyta</taxon>
        <taxon>Tracheophyta</taxon>
        <taxon>Spermatophyta</taxon>
        <taxon>Magnoliopsida</taxon>
        <taxon>Liliopsida</taxon>
        <taxon>Poales</taxon>
        <taxon>Poaceae</taxon>
        <taxon>BOP clade</taxon>
        <taxon>Oryzoideae</taxon>
        <taxon>Oryzeae</taxon>
        <taxon>Oryzinae</taxon>
        <taxon>Oryza</taxon>
    </lineage>
</organism>
<evidence type="ECO:0000313" key="4">
    <source>
        <dbReference type="Proteomes" id="UP000026961"/>
    </source>
</evidence>
<dbReference type="SUPFAM" id="SSF48403">
    <property type="entry name" value="Ankyrin repeat"/>
    <property type="match status" value="1"/>
</dbReference>
<dbReference type="PANTHER" id="PTHR24186:SF50">
    <property type="entry name" value="ANKYRIN REPEAT-CONTAINING PROTEIN ITN1-LIKE ISOFORM X1"/>
    <property type="match status" value="1"/>
</dbReference>
<evidence type="ECO:0000313" key="3">
    <source>
        <dbReference type="EnsemblPlants" id="OGLUM09G07020.1"/>
    </source>
</evidence>
<evidence type="ECO:0000256" key="1">
    <source>
        <dbReference type="ARBA" id="ARBA00022737"/>
    </source>
</evidence>
<name>A0A0E0B1P0_9ORYZ</name>
<dbReference type="EnsemblPlants" id="OGLUM09G07020.1">
    <property type="protein sequence ID" value="OGLUM09G07020.1"/>
    <property type="gene ID" value="OGLUM09G07020"/>
</dbReference>
<dbReference type="PANTHER" id="PTHR24186">
    <property type="entry name" value="PROTEIN PHOSPHATASE 1 REGULATORY SUBUNIT"/>
    <property type="match status" value="1"/>
</dbReference>